<keyword evidence="6 12" id="KW-0675">Receptor</keyword>
<comment type="subcellular location">
    <subcellularLocation>
        <location evidence="1">Membrane</location>
        <topology evidence="1">Single-pass type I membrane protein</topology>
    </subcellularLocation>
</comment>
<keyword evidence="11" id="KW-1185">Reference proteome</keyword>
<keyword evidence="2 8" id="KW-0812">Transmembrane</keyword>
<dbReference type="SUPFAM" id="SSF49265">
    <property type="entry name" value="Fibronectin type III"/>
    <property type="match status" value="2"/>
</dbReference>
<dbReference type="InterPro" id="IPR003532">
    <property type="entry name" value="Short_hematopoietin_rcpt_2_CS"/>
</dbReference>
<feature type="chain" id="PRO_5045514462" evidence="9">
    <location>
        <begin position="35"/>
        <end position="419"/>
    </location>
</feature>
<dbReference type="Gene3D" id="2.60.40.10">
    <property type="entry name" value="Immunoglobulins"/>
    <property type="match status" value="2"/>
</dbReference>
<evidence type="ECO:0000256" key="7">
    <source>
        <dbReference type="ARBA" id="ARBA00023180"/>
    </source>
</evidence>
<reference evidence="12" key="1">
    <citation type="submission" date="2025-08" db="UniProtKB">
        <authorList>
            <consortium name="RefSeq"/>
        </authorList>
    </citation>
    <scope>IDENTIFICATION</scope>
</reference>
<dbReference type="RefSeq" id="XP_060039115.1">
    <property type="nucleotide sequence ID" value="XM_060183132.1"/>
</dbReference>
<keyword evidence="7" id="KW-0325">Glycoprotein</keyword>
<evidence type="ECO:0000313" key="11">
    <source>
        <dbReference type="Proteomes" id="UP001652624"/>
    </source>
</evidence>
<evidence type="ECO:0000256" key="8">
    <source>
        <dbReference type="SAM" id="Phobius"/>
    </source>
</evidence>
<dbReference type="InterPro" id="IPR015321">
    <property type="entry name" value="TypeI_recpt_CBD"/>
</dbReference>
<evidence type="ECO:0000256" key="5">
    <source>
        <dbReference type="ARBA" id="ARBA00023136"/>
    </source>
</evidence>
<evidence type="ECO:0000256" key="4">
    <source>
        <dbReference type="ARBA" id="ARBA00022989"/>
    </source>
</evidence>
<proteinExistence type="predicted"/>
<dbReference type="InterPro" id="IPR013783">
    <property type="entry name" value="Ig-like_fold"/>
</dbReference>
<keyword evidence="4 8" id="KW-1133">Transmembrane helix</keyword>
<name>A0ABM3WRC6_ERIEU</name>
<dbReference type="Pfam" id="PF09240">
    <property type="entry name" value="IL6Ra-bind"/>
    <property type="match status" value="1"/>
</dbReference>
<dbReference type="PROSITE" id="PS01356">
    <property type="entry name" value="HEMATOPO_REC_S_F2"/>
    <property type="match status" value="1"/>
</dbReference>
<dbReference type="PANTHER" id="PTHR23037:SF46">
    <property type="entry name" value="INTERLEUKIN 5 RECEPTOR SUBUNIT ALPHA"/>
    <property type="match status" value="1"/>
</dbReference>
<dbReference type="InterPro" id="IPR003961">
    <property type="entry name" value="FN3_dom"/>
</dbReference>
<evidence type="ECO:0000256" key="1">
    <source>
        <dbReference type="ARBA" id="ARBA00004479"/>
    </source>
</evidence>
<dbReference type="InterPro" id="IPR036116">
    <property type="entry name" value="FN3_sf"/>
</dbReference>
<feature type="domain" description="Fibronectin type-III" evidence="10">
    <location>
        <begin position="233"/>
        <end position="333"/>
    </location>
</feature>
<evidence type="ECO:0000256" key="6">
    <source>
        <dbReference type="ARBA" id="ARBA00023170"/>
    </source>
</evidence>
<protein>
    <submittedName>
        <fullName evidence="12">Granulocyte-macrophage colony-stimulating factor receptor subunit alpha isoform X1</fullName>
    </submittedName>
</protein>
<evidence type="ECO:0000313" key="12">
    <source>
        <dbReference type="RefSeq" id="XP_060039115.1"/>
    </source>
</evidence>
<accession>A0ABM3WRC6</accession>
<evidence type="ECO:0000259" key="10">
    <source>
        <dbReference type="PROSITE" id="PS50853"/>
    </source>
</evidence>
<keyword evidence="3 9" id="KW-0732">Signal</keyword>
<dbReference type="PROSITE" id="PS50853">
    <property type="entry name" value="FN3"/>
    <property type="match status" value="1"/>
</dbReference>
<dbReference type="GeneID" id="103127737"/>
<evidence type="ECO:0000256" key="3">
    <source>
        <dbReference type="ARBA" id="ARBA00022729"/>
    </source>
</evidence>
<keyword evidence="5 8" id="KW-0472">Membrane</keyword>
<dbReference type="Proteomes" id="UP001652624">
    <property type="component" value="Chromosome X"/>
</dbReference>
<dbReference type="InterPro" id="IPR040907">
    <property type="entry name" value="IL3Ra_N"/>
</dbReference>
<dbReference type="Pfam" id="PF18611">
    <property type="entry name" value="IL3Ra_N"/>
    <property type="match status" value="1"/>
</dbReference>
<gene>
    <name evidence="12" type="primary">CSF2RA</name>
</gene>
<sequence length="419" mass="45935">MTPISTGQPLTLRGLQCPLVAALVLTTLLRPLTPQGVSTPAPGPGLDMHFDPRRMTLSWRGGRNATGHVCEMRHKDHGPTRKKVSQSCCCCCHFPVTTLHAGVNFTLHLTAGGTPGTQTLLFPNTGVPGSAADNFSCFIYEAEFMNCSWSRGPRAPPDVQYFLFLRDQRGRREQECPTYVADADTDTHVGCHLRDLGALSSFTYFLVNGSSRHSDVQFFDALLSLRNIEHYSPPQNISVTCSLTQCDVGWETPRTHGRLDRRDLLYQLDIRLQSKTRPPETNLVQVEGGRANCFSFPSREPRGRGAVRVRTADARSPSWGAWSPTVRFGCEDQGSSLLHVYLLVVLGTLVCGVASVCLCRRCLRAPGLCPRVPRVKDKLNELPGNSQILWDPSLTCGVQGDSEDLVSLKEVTPAPAGPP</sequence>
<evidence type="ECO:0000256" key="9">
    <source>
        <dbReference type="SAM" id="SignalP"/>
    </source>
</evidence>
<dbReference type="PANTHER" id="PTHR23037">
    <property type="entry name" value="CYTOKINE RECEPTOR"/>
    <property type="match status" value="1"/>
</dbReference>
<feature type="signal peptide" evidence="9">
    <location>
        <begin position="1"/>
        <end position="34"/>
    </location>
</feature>
<feature type="transmembrane region" description="Helical" evidence="8">
    <location>
        <begin position="338"/>
        <end position="358"/>
    </location>
</feature>
<evidence type="ECO:0000256" key="2">
    <source>
        <dbReference type="ARBA" id="ARBA00022692"/>
    </source>
</evidence>
<organism evidence="11 12">
    <name type="scientific">Erinaceus europaeus</name>
    <name type="common">Western European hedgehog</name>
    <dbReference type="NCBI Taxonomy" id="9365"/>
    <lineage>
        <taxon>Eukaryota</taxon>
        <taxon>Metazoa</taxon>
        <taxon>Chordata</taxon>
        <taxon>Craniata</taxon>
        <taxon>Vertebrata</taxon>
        <taxon>Euteleostomi</taxon>
        <taxon>Mammalia</taxon>
        <taxon>Eutheria</taxon>
        <taxon>Laurasiatheria</taxon>
        <taxon>Eulipotyphla</taxon>
        <taxon>Erinaceidae</taxon>
        <taxon>Erinaceinae</taxon>
        <taxon>Erinaceus</taxon>
    </lineage>
</organism>